<protein>
    <recommendedName>
        <fullName evidence="3">Peptidase MA-like domain-containing protein</fullName>
    </recommendedName>
</protein>
<dbReference type="InterPro" id="IPR027268">
    <property type="entry name" value="Peptidase_M4/M1_CTD_sf"/>
</dbReference>
<name>A0A920C511_9BACI</name>
<evidence type="ECO:0008006" key="3">
    <source>
        <dbReference type="Google" id="ProtNLM"/>
    </source>
</evidence>
<dbReference type="RefSeq" id="WP_212919784.1">
    <property type="nucleotide sequence ID" value="NZ_BORP01000001.1"/>
</dbReference>
<comment type="caution">
    <text evidence="1">The sequence shown here is derived from an EMBL/GenBank/DDBJ whole genome shotgun (WGS) entry which is preliminary data.</text>
</comment>
<gene>
    <name evidence="1" type="ORF">J43TS3_09170</name>
</gene>
<dbReference type="AlphaFoldDB" id="A0A920C511"/>
<dbReference type="Gene3D" id="1.10.390.10">
    <property type="entry name" value="Neutral Protease Domain 2"/>
    <property type="match status" value="1"/>
</dbReference>
<reference evidence="1" key="1">
    <citation type="submission" date="2021-03" db="EMBL/GenBank/DDBJ databases">
        <title>Antimicrobial resistance genes in bacteria isolated from Japanese honey, and their potential for conferring macrolide and lincosamide resistance in the American foulbrood pathogen Paenibacillus larvae.</title>
        <authorList>
            <person name="Okamoto M."/>
            <person name="Kumagai M."/>
            <person name="Kanamori H."/>
            <person name="Takamatsu D."/>
        </authorList>
    </citation>
    <scope>NUCLEOTIDE SEQUENCE</scope>
    <source>
        <strain evidence="1">J43TS3</strain>
    </source>
</reference>
<dbReference type="PROSITE" id="PS51257">
    <property type="entry name" value="PROKAR_LIPOPROTEIN"/>
    <property type="match status" value="1"/>
</dbReference>
<evidence type="ECO:0000313" key="1">
    <source>
        <dbReference type="EMBL" id="GIO26306.1"/>
    </source>
</evidence>
<organism evidence="1 2">
    <name type="scientific">Ornithinibacillus bavariensis</name>
    <dbReference type="NCBI Taxonomy" id="545502"/>
    <lineage>
        <taxon>Bacteria</taxon>
        <taxon>Bacillati</taxon>
        <taxon>Bacillota</taxon>
        <taxon>Bacilli</taxon>
        <taxon>Bacillales</taxon>
        <taxon>Bacillaceae</taxon>
        <taxon>Ornithinibacillus</taxon>
    </lineage>
</organism>
<dbReference type="Proteomes" id="UP000676917">
    <property type="component" value="Unassembled WGS sequence"/>
</dbReference>
<dbReference type="EMBL" id="BORP01000001">
    <property type="protein sequence ID" value="GIO26306.1"/>
    <property type="molecule type" value="Genomic_DNA"/>
</dbReference>
<accession>A0A920C511</accession>
<evidence type="ECO:0000313" key="2">
    <source>
        <dbReference type="Proteomes" id="UP000676917"/>
    </source>
</evidence>
<proteinExistence type="predicted"/>
<sequence>MLKRAIAVCVIIGLLAGCSSPNTEKEKDTGNKVDEVEKVDKEALEKEQNGARNYFEEMLTAVENNDKTKFMSYQDESNELFYKEQEVWVKELIQRKNEGWEISVGINNITLESLDHGSLELKINMKLNDEDISNHITYPINKIDGKWKVNDLAFKKIVDGPINLYYLPFIENDAEVILADIKDLVNLYTETFGWEPEELNIKLYTSLEEISASTGWPHLYGVAVPFISLKFLVQGSYSESTYSLMKHEIVHMMFSDLANDNTPTFLQEGLATFVSTAVTKDNSGKPQLDFSKIAERESIILENMEEIKPIDNLKDLNYTDDDVDIYGMGFLITDYLIQTNGIEKYVDMTKILKKDEVVDSDNPDREKIVFERAIQALEETYGSLEELSSGYVDYFNNKQ</sequence>
<keyword evidence="2" id="KW-1185">Reference proteome</keyword>